<evidence type="ECO:0000256" key="2">
    <source>
        <dbReference type="SAM" id="MobiDB-lite"/>
    </source>
</evidence>
<gene>
    <name evidence="5" type="ORF">CPOL0286_LOCUS10245</name>
</gene>
<dbReference type="AlphaFoldDB" id="A0A7S4MK19"/>
<evidence type="ECO:0000256" key="1">
    <source>
        <dbReference type="ARBA" id="ARBA00008725"/>
    </source>
</evidence>
<proteinExistence type="inferred from homology"/>
<dbReference type="InterPro" id="IPR024370">
    <property type="entry name" value="PBP_domain"/>
</dbReference>
<dbReference type="Pfam" id="PF12849">
    <property type="entry name" value="PBP_like_2"/>
    <property type="match status" value="1"/>
</dbReference>
<dbReference type="PANTHER" id="PTHR42996:SF1">
    <property type="entry name" value="PHOSPHATE-BINDING PROTEIN PSTS"/>
    <property type="match status" value="1"/>
</dbReference>
<keyword evidence="3" id="KW-0472">Membrane</keyword>
<keyword evidence="3" id="KW-0812">Transmembrane</keyword>
<sequence>MIQQLHGSGTTNPSRLFWQSMDIIEERTKGPVHLTYRAVGSSTGQKEFLGASNGNMALNHFGSGDIPMTNARYSSVVGAGRTMVHVPFALGAIGLFHSVPSSELPTSGSIHLTGCVLAKIMSTQITTWNDAEIVALNPGMTATGTIKVVHRVEGSSSTAGFTEYLSGKCPASWTLGSGSTITWPSSTFTAQGSGGMSSFIQANSYAIGYIDAGHGHAASLGEIALQNLDGVYLRTTEANIGAAGTAGLAAGVIPTDPTADFSAVNLYDQAGNTTWPITMISYFYMNKDLSSLDVNSAALLMYFVEFILSTVGQDMAVANLFSRLPAELLTYNQQTLSTLMLPTGYTPYTTELASTTQAEVGAGAMVVSGKRRSYAEYERTANVAKIASLEATVSPPPPVVHSARVEISAAGSVADVTEADKAEIASAIAASAGVSPSSVSVTVVSASVRIIAEVITASADEASSAMAKLQQDMSTPEATTAMLSSASIEVITVPAVTTVATSEPSQSTPPPSPSVEALLQSDEERDNDTRDLAFVALGIGIAGCFMGFLAFAFVLCNKNNLGKPVQREVSFPKAPSVSSTAEPHGVELKREVV</sequence>
<dbReference type="InterPro" id="IPR050962">
    <property type="entry name" value="Phosphate-bind_PstS"/>
</dbReference>
<dbReference type="Gene3D" id="3.40.190.10">
    <property type="entry name" value="Periplasmic binding protein-like II"/>
    <property type="match status" value="2"/>
</dbReference>
<feature type="region of interest" description="Disordered" evidence="2">
    <location>
        <begin position="568"/>
        <end position="593"/>
    </location>
</feature>
<evidence type="ECO:0000256" key="3">
    <source>
        <dbReference type="SAM" id="Phobius"/>
    </source>
</evidence>
<keyword evidence="3" id="KW-1133">Transmembrane helix</keyword>
<dbReference type="SUPFAM" id="SSF53850">
    <property type="entry name" value="Periplasmic binding protein-like II"/>
    <property type="match status" value="1"/>
</dbReference>
<dbReference type="EMBL" id="HBKO01022642">
    <property type="protein sequence ID" value="CAE2226658.1"/>
    <property type="molecule type" value="Transcribed_RNA"/>
</dbReference>
<name>A0A7S4MK19_9EUKA</name>
<feature type="transmembrane region" description="Helical" evidence="3">
    <location>
        <begin position="532"/>
        <end position="556"/>
    </location>
</feature>
<evidence type="ECO:0000313" key="5">
    <source>
        <dbReference type="EMBL" id="CAE2226658.1"/>
    </source>
</evidence>
<organism evidence="5">
    <name type="scientific">Prymnesium polylepis</name>
    <dbReference type="NCBI Taxonomy" id="72548"/>
    <lineage>
        <taxon>Eukaryota</taxon>
        <taxon>Haptista</taxon>
        <taxon>Haptophyta</taxon>
        <taxon>Prymnesiophyceae</taxon>
        <taxon>Prymnesiales</taxon>
        <taxon>Prymnesiaceae</taxon>
        <taxon>Prymnesium</taxon>
    </lineage>
</organism>
<evidence type="ECO:0000259" key="4">
    <source>
        <dbReference type="Pfam" id="PF12849"/>
    </source>
</evidence>
<accession>A0A7S4MK19</accession>
<comment type="similarity">
    <text evidence="1">Belongs to the PstS family.</text>
</comment>
<reference evidence="5" key="1">
    <citation type="submission" date="2021-01" db="EMBL/GenBank/DDBJ databases">
        <authorList>
            <person name="Corre E."/>
            <person name="Pelletier E."/>
            <person name="Niang G."/>
            <person name="Scheremetjew M."/>
            <person name="Finn R."/>
            <person name="Kale V."/>
            <person name="Holt S."/>
            <person name="Cochrane G."/>
            <person name="Meng A."/>
            <person name="Brown T."/>
            <person name="Cohen L."/>
        </authorList>
    </citation>
    <scope>NUCLEOTIDE SEQUENCE</scope>
    <source>
        <strain evidence="5">UIO037</strain>
    </source>
</reference>
<dbReference type="PANTHER" id="PTHR42996">
    <property type="entry name" value="PHOSPHATE-BINDING PROTEIN PSTS"/>
    <property type="match status" value="1"/>
</dbReference>
<feature type="domain" description="PBP" evidence="4">
    <location>
        <begin position="4"/>
        <end position="309"/>
    </location>
</feature>
<feature type="region of interest" description="Disordered" evidence="2">
    <location>
        <begin position="499"/>
        <end position="523"/>
    </location>
</feature>
<protein>
    <recommendedName>
        <fullName evidence="4">PBP domain-containing protein</fullName>
    </recommendedName>
</protein>
<feature type="compositionally biased region" description="Basic and acidic residues" evidence="2">
    <location>
        <begin position="584"/>
        <end position="593"/>
    </location>
</feature>